<keyword evidence="5" id="KW-0436">Ligase</keyword>
<evidence type="ECO:0000256" key="2">
    <source>
        <dbReference type="ARBA" id="ARBA00004747"/>
    </source>
</evidence>
<evidence type="ECO:0000256" key="5">
    <source>
        <dbReference type="ARBA" id="ARBA00022598"/>
    </source>
</evidence>
<dbReference type="InterPro" id="IPR000031">
    <property type="entry name" value="PurE_dom"/>
</dbReference>
<evidence type="ECO:0000256" key="1">
    <source>
        <dbReference type="ARBA" id="ARBA00004672"/>
    </source>
</evidence>
<keyword evidence="12" id="KW-1185">Reference proteome</keyword>
<sequence>MASAVTNKEDYKARIEENLDNTLAECFIPELGMPMKGKVREIYFTDANVVMVTNDRVSAFDYVLPNLIPFKGQVLNTISQWAMNSTKDIVPNAMVGDNLVDPAVVVQKKMKNVGVECIVRGYLWGSMAAAYEKGDRTFCGLKLEEGLIRFQKLPTPIFTPTTKAEVGHDENMTMEEVASYCGADVARQIKELSFKLYERGAQLMRDRGLILLDTKYEFGVDENGVLHVIDEVNTPDSSRMCDVKEWESKFPQIEKLMNDGNYRNVSELLKDHPHLKPAEFSKQYVRDALLDMGFKPDRDKAVPKLSNEHVVECAYRYIAVCERVTGQPFGWPSKAVKMTPEERVCSNLRHHGFIKGCCVAVFAGSDSDKPHIDKCQTELTKYGIPSHYRICSAHKQPTRLESALQMYNKSIEPMAIIASAGGTDALSGTASFLSVWPVVSCPPDPHNPSCIGNPPLSSNVYVQRPGNAARFIAQMFGSCCNVKSIRGALVDEAHGKVKKLIDADKWSA</sequence>
<dbReference type="InParanoid" id="C5LH86"/>
<dbReference type="Pfam" id="PF01259">
    <property type="entry name" value="SAICAR_synt"/>
    <property type="match status" value="1"/>
</dbReference>
<accession>C5LH86</accession>
<dbReference type="SUPFAM" id="SSF52255">
    <property type="entry name" value="N5-CAIR mutase (phosphoribosylaminoimidazole carboxylase, PurE)"/>
    <property type="match status" value="1"/>
</dbReference>
<dbReference type="Pfam" id="PF00731">
    <property type="entry name" value="AIRC"/>
    <property type="match status" value="1"/>
</dbReference>
<dbReference type="PANTHER" id="PTHR43700:SF1">
    <property type="entry name" value="PHOSPHORIBOSYLAMINOIMIDAZOLE-SUCCINOCARBOXAMIDE SYNTHASE"/>
    <property type="match status" value="1"/>
</dbReference>
<evidence type="ECO:0000256" key="8">
    <source>
        <dbReference type="ARBA" id="ARBA00022840"/>
    </source>
</evidence>
<dbReference type="AlphaFoldDB" id="C5LH86"/>
<gene>
    <name evidence="11" type="ORF">Pmar_PMAR017309</name>
</gene>
<dbReference type="CDD" id="cd01414">
    <property type="entry name" value="SAICAR_synt_Sc"/>
    <property type="match status" value="1"/>
</dbReference>
<evidence type="ECO:0000313" key="11">
    <source>
        <dbReference type="EMBL" id="EER03895.1"/>
    </source>
</evidence>
<keyword evidence="8" id="KW-0067">ATP-binding</keyword>
<evidence type="ECO:0000313" key="12">
    <source>
        <dbReference type="Proteomes" id="UP000007800"/>
    </source>
</evidence>
<dbReference type="GO" id="GO:0005737">
    <property type="term" value="C:cytoplasm"/>
    <property type="evidence" value="ECO:0007669"/>
    <property type="project" value="TreeGrafter"/>
</dbReference>
<dbReference type="GO" id="GO:0005524">
    <property type="term" value="F:ATP binding"/>
    <property type="evidence" value="ECO:0007669"/>
    <property type="project" value="UniProtKB-KW"/>
</dbReference>
<dbReference type="PANTHER" id="PTHR43700">
    <property type="entry name" value="PHOSPHORIBOSYLAMINOIMIDAZOLE-SUCCINOCARBOXAMIDE SYNTHASE"/>
    <property type="match status" value="1"/>
</dbReference>
<dbReference type="GeneID" id="9044491"/>
<dbReference type="UniPathway" id="UPA00074">
    <property type="reaction ID" value="UER00130"/>
</dbReference>
<name>C5LH86_PERM5</name>
<dbReference type="SMART" id="SM01001">
    <property type="entry name" value="AIRC"/>
    <property type="match status" value="1"/>
</dbReference>
<dbReference type="EC" id="6.3.2.6" evidence="3"/>
<keyword evidence="7" id="KW-0658">Purine biosynthesis</keyword>
<dbReference type="GO" id="GO:0006189">
    <property type="term" value="P:'de novo' IMP biosynthetic process"/>
    <property type="evidence" value="ECO:0007669"/>
    <property type="project" value="UniProtKB-UniPathway"/>
</dbReference>
<reference evidence="11 12" key="1">
    <citation type="submission" date="2008-07" db="EMBL/GenBank/DDBJ databases">
        <authorList>
            <person name="El-Sayed N."/>
            <person name="Caler E."/>
            <person name="Inman J."/>
            <person name="Amedeo P."/>
            <person name="Hass B."/>
            <person name="Wortman J."/>
        </authorList>
    </citation>
    <scope>NUCLEOTIDE SEQUENCE [LARGE SCALE GENOMIC DNA]</scope>
    <source>
        <strain evidence="12">ATCC 50983 / TXsc</strain>
    </source>
</reference>
<evidence type="ECO:0000256" key="3">
    <source>
        <dbReference type="ARBA" id="ARBA00012217"/>
    </source>
</evidence>
<dbReference type="Proteomes" id="UP000007800">
    <property type="component" value="Unassembled WGS sequence"/>
</dbReference>
<evidence type="ECO:0000256" key="7">
    <source>
        <dbReference type="ARBA" id="ARBA00022755"/>
    </source>
</evidence>
<dbReference type="OMA" id="YINVFER"/>
<comment type="pathway">
    <text evidence="2">Purine metabolism; IMP biosynthesis via de novo pathway; 5-amino-1-(5-phospho-D-ribosyl)imidazole-4-carboxylate from 5-amino-1-(5-phospho-D-ribosyl)imidazole (carboxylase route): step 1/1.</text>
</comment>
<dbReference type="Gene3D" id="3.30.470.20">
    <property type="entry name" value="ATP-grasp fold, B domain"/>
    <property type="match status" value="1"/>
</dbReference>
<evidence type="ECO:0000256" key="4">
    <source>
        <dbReference type="ARBA" id="ARBA00012329"/>
    </source>
</evidence>
<evidence type="ECO:0000256" key="6">
    <source>
        <dbReference type="ARBA" id="ARBA00022741"/>
    </source>
</evidence>
<dbReference type="Gene3D" id="3.40.50.1970">
    <property type="match status" value="1"/>
</dbReference>
<dbReference type="EMBL" id="GG682011">
    <property type="protein sequence ID" value="EER03895.1"/>
    <property type="molecule type" value="Genomic_DNA"/>
</dbReference>
<evidence type="ECO:0000256" key="9">
    <source>
        <dbReference type="ARBA" id="ARBA00030409"/>
    </source>
</evidence>
<dbReference type="EC" id="4.1.1.21" evidence="4"/>
<dbReference type="RefSeq" id="XP_002772079.1">
    <property type="nucleotide sequence ID" value="XM_002772033.1"/>
</dbReference>
<dbReference type="GO" id="GO:0004639">
    <property type="term" value="F:phosphoribosylaminoimidazolesuccinocarboxamide synthase activity"/>
    <property type="evidence" value="ECO:0007669"/>
    <property type="project" value="UniProtKB-EC"/>
</dbReference>
<dbReference type="HAMAP" id="MF_00137">
    <property type="entry name" value="SAICAR_synth"/>
    <property type="match status" value="1"/>
</dbReference>
<dbReference type="GO" id="GO:0004638">
    <property type="term" value="F:phosphoribosylaminoimidazole carboxylase activity"/>
    <property type="evidence" value="ECO:0007669"/>
    <property type="project" value="UniProtKB-EC"/>
</dbReference>
<proteinExistence type="inferred from homology"/>
<organism evidence="12">
    <name type="scientific">Perkinsus marinus (strain ATCC 50983 / TXsc)</name>
    <dbReference type="NCBI Taxonomy" id="423536"/>
    <lineage>
        <taxon>Eukaryota</taxon>
        <taxon>Sar</taxon>
        <taxon>Alveolata</taxon>
        <taxon>Perkinsozoa</taxon>
        <taxon>Perkinsea</taxon>
        <taxon>Perkinsida</taxon>
        <taxon>Perkinsidae</taxon>
        <taxon>Perkinsus</taxon>
    </lineage>
</organism>
<feature type="domain" description="PurE" evidence="10">
    <location>
        <begin position="357"/>
        <end position="471"/>
    </location>
</feature>
<comment type="pathway">
    <text evidence="1">Purine metabolism; IMP biosynthesis via de novo pathway; 5-amino-1-(5-phospho-D-ribosyl)imidazole-4-carboxamide from 5-amino-1-(5-phospho-D-ribosyl)imidazole-4-carboxylate: step 1/2.</text>
</comment>
<keyword evidence="6" id="KW-0547">Nucleotide-binding</keyword>
<dbReference type="OrthoDB" id="9991235at2759"/>
<dbReference type="InterPro" id="IPR028923">
    <property type="entry name" value="SAICAR_synt/ADE2_N"/>
</dbReference>
<dbReference type="SUPFAM" id="SSF56104">
    <property type="entry name" value="SAICAR synthase-like"/>
    <property type="match status" value="1"/>
</dbReference>
<protein>
    <recommendedName>
        <fullName evidence="9">SAICAR synthetase</fullName>
        <ecNumber evidence="4">4.1.1.21</ecNumber>
        <ecNumber evidence="3">6.3.2.6</ecNumber>
    </recommendedName>
</protein>
<dbReference type="Gene3D" id="3.30.200.20">
    <property type="entry name" value="Phosphorylase Kinase, domain 1"/>
    <property type="match status" value="1"/>
</dbReference>
<evidence type="ECO:0000259" key="10">
    <source>
        <dbReference type="SMART" id="SM01001"/>
    </source>
</evidence>